<protein>
    <recommendedName>
        <fullName evidence="1">D-isomer specific 2-hydroxyacid dehydrogenase catalytic domain-containing protein</fullName>
    </recommendedName>
</protein>
<organism evidence="2 3">
    <name type="scientific">Zizania palustris</name>
    <name type="common">Northern wild rice</name>
    <dbReference type="NCBI Taxonomy" id="103762"/>
    <lineage>
        <taxon>Eukaryota</taxon>
        <taxon>Viridiplantae</taxon>
        <taxon>Streptophyta</taxon>
        <taxon>Embryophyta</taxon>
        <taxon>Tracheophyta</taxon>
        <taxon>Spermatophyta</taxon>
        <taxon>Magnoliopsida</taxon>
        <taxon>Liliopsida</taxon>
        <taxon>Poales</taxon>
        <taxon>Poaceae</taxon>
        <taxon>BOP clade</taxon>
        <taxon>Oryzoideae</taxon>
        <taxon>Oryzeae</taxon>
        <taxon>Zizaniinae</taxon>
        <taxon>Zizania</taxon>
    </lineage>
</organism>
<dbReference type="PANTHER" id="PTHR42938">
    <property type="entry name" value="FORMATE DEHYDROGENASE 1"/>
    <property type="match status" value="1"/>
</dbReference>
<dbReference type="AlphaFoldDB" id="A0A8J5SZJ8"/>
<dbReference type="InterPro" id="IPR006139">
    <property type="entry name" value="D-isomer_2_OHA_DH_cat_dom"/>
</dbReference>
<feature type="domain" description="D-isomer specific 2-hydroxyacid dehydrogenase catalytic" evidence="1">
    <location>
        <begin position="22"/>
        <end position="81"/>
    </location>
</feature>
<dbReference type="Pfam" id="PF00389">
    <property type="entry name" value="2-Hacid_dh"/>
    <property type="match status" value="1"/>
</dbReference>
<dbReference type="PANTHER" id="PTHR42938:SF5">
    <property type="entry name" value="D-3-PHOSPHOGLYCERATE DEHYDROGENASE 3, CHLOROPLASTIC"/>
    <property type="match status" value="1"/>
</dbReference>
<evidence type="ECO:0000313" key="2">
    <source>
        <dbReference type="EMBL" id="KAG8064611.1"/>
    </source>
</evidence>
<keyword evidence="3" id="KW-1185">Reference proteome</keyword>
<dbReference type="EMBL" id="JAAALK010000285">
    <property type="protein sequence ID" value="KAG8064611.1"/>
    <property type="molecule type" value="Genomic_DNA"/>
</dbReference>
<name>A0A8J5SZJ8_ZIZPA</name>
<dbReference type="GO" id="GO:0051287">
    <property type="term" value="F:NAD binding"/>
    <property type="evidence" value="ECO:0007669"/>
    <property type="project" value="InterPro"/>
</dbReference>
<accession>A0A8J5SZJ8</accession>
<evidence type="ECO:0000313" key="3">
    <source>
        <dbReference type="Proteomes" id="UP000729402"/>
    </source>
</evidence>
<reference evidence="2" key="1">
    <citation type="journal article" date="2021" name="bioRxiv">
        <title>Whole Genome Assembly and Annotation of Northern Wild Rice, Zizania palustris L., Supports a Whole Genome Duplication in the Zizania Genus.</title>
        <authorList>
            <person name="Haas M."/>
            <person name="Kono T."/>
            <person name="Macchietto M."/>
            <person name="Millas R."/>
            <person name="McGilp L."/>
            <person name="Shao M."/>
            <person name="Duquette J."/>
            <person name="Hirsch C.N."/>
            <person name="Kimball J."/>
        </authorList>
    </citation>
    <scope>NUCLEOTIDE SEQUENCE</scope>
    <source>
        <tissue evidence="2">Fresh leaf tissue</tissue>
    </source>
</reference>
<comment type="caution">
    <text evidence="2">The sequence shown here is derived from an EMBL/GenBank/DDBJ whole genome shotgun (WGS) entry which is preliminary data.</text>
</comment>
<dbReference type="Proteomes" id="UP000729402">
    <property type="component" value="Unassembled WGS sequence"/>
</dbReference>
<gene>
    <name evidence="2" type="ORF">GUJ93_ZPchr0004g39292</name>
</gene>
<dbReference type="GO" id="GO:0009570">
    <property type="term" value="C:chloroplast stroma"/>
    <property type="evidence" value="ECO:0007669"/>
    <property type="project" value="TreeGrafter"/>
</dbReference>
<dbReference type="GO" id="GO:0004617">
    <property type="term" value="F:phosphoglycerate dehydrogenase activity"/>
    <property type="evidence" value="ECO:0007669"/>
    <property type="project" value="TreeGrafter"/>
</dbReference>
<dbReference type="OrthoDB" id="1709286at2759"/>
<proteinExistence type="predicted"/>
<evidence type="ECO:0000259" key="1">
    <source>
        <dbReference type="Pfam" id="PF00389"/>
    </source>
</evidence>
<sequence length="81" mass="8447">MGPSAPIDGAILGKPTVLVAKNLSAMSPEDLRAKIPHYDALIVRSRTKVGRDVFEASGGRLRIVGHTGVGINNIDLAAATK</sequence>
<reference evidence="2" key="2">
    <citation type="submission" date="2021-02" db="EMBL/GenBank/DDBJ databases">
        <authorList>
            <person name="Kimball J.A."/>
            <person name="Haas M.W."/>
            <person name="Macchietto M."/>
            <person name="Kono T."/>
            <person name="Duquette J."/>
            <person name="Shao M."/>
        </authorList>
    </citation>
    <scope>NUCLEOTIDE SEQUENCE</scope>
    <source>
        <tissue evidence="2">Fresh leaf tissue</tissue>
    </source>
</reference>